<evidence type="ECO:0000313" key="2">
    <source>
        <dbReference type="EMBL" id="DAD93454.1"/>
    </source>
</evidence>
<reference evidence="2" key="1">
    <citation type="journal article" date="2021" name="Proc. Natl. Acad. Sci. U.S.A.">
        <title>A Catalog of Tens of Thousands of Viruses from Human Metagenomes Reveals Hidden Associations with Chronic Diseases.</title>
        <authorList>
            <person name="Tisza M.J."/>
            <person name="Buck C.B."/>
        </authorList>
    </citation>
    <scope>NUCLEOTIDE SEQUENCE</scope>
    <source>
        <strain evidence="2">Ct0wg9</strain>
    </source>
</reference>
<feature type="transmembrane region" description="Helical" evidence="1">
    <location>
        <begin position="49"/>
        <end position="69"/>
    </location>
</feature>
<evidence type="ECO:0000256" key="1">
    <source>
        <dbReference type="SAM" id="Phobius"/>
    </source>
</evidence>
<organism evidence="2">
    <name type="scientific">Myoviridae sp. ct0wg9</name>
    <dbReference type="NCBI Taxonomy" id="2826600"/>
    <lineage>
        <taxon>Viruses</taxon>
        <taxon>Duplodnaviria</taxon>
        <taxon>Heunggongvirae</taxon>
        <taxon>Uroviricota</taxon>
        <taxon>Caudoviricetes</taxon>
    </lineage>
</organism>
<dbReference type="EMBL" id="BK015160">
    <property type="protein sequence ID" value="DAD93454.1"/>
    <property type="molecule type" value="Genomic_DNA"/>
</dbReference>
<sequence length="75" mass="7917">MFRNCVFKADVNTVKWFKAAGVRAVKTMAQTAVALIGTNAFITAVDWKMILSGAVMAGVVSILTSVAGIPEVEAE</sequence>
<proteinExistence type="predicted"/>
<dbReference type="InterPro" id="IPR020109">
    <property type="entry name" value="Holin_r1t"/>
</dbReference>
<accession>A0A8S5NFI0</accession>
<name>A0A8S5NFI0_9CAUD</name>
<keyword evidence="1" id="KW-0812">Transmembrane</keyword>
<keyword evidence="1" id="KW-0472">Membrane</keyword>
<protein>
    <submittedName>
        <fullName evidence="2">Holin</fullName>
    </submittedName>
</protein>
<keyword evidence="1" id="KW-1133">Transmembrane helix</keyword>
<dbReference type="Pfam" id="PF16945">
    <property type="entry name" value="Phage_r1t_holin"/>
    <property type="match status" value="1"/>
</dbReference>